<evidence type="ECO:0000313" key="2">
    <source>
        <dbReference type="EMBL" id="SQD78761.1"/>
    </source>
</evidence>
<organism evidence="2 3">
    <name type="scientific">Moritella yayanosii</name>
    <dbReference type="NCBI Taxonomy" id="69539"/>
    <lineage>
        <taxon>Bacteria</taxon>
        <taxon>Pseudomonadati</taxon>
        <taxon>Pseudomonadota</taxon>
        <taxon>Gammaproteobacteria</taxon>
        <taxon>Alteromonadales</taxon>
        <taxon>Moritellaceae</taxon>
        <taxon>Moritella</taxon>
    </lineage>
</organism>
<accession>A0A330LS05</accession>
<dbReference type="InterPro" id="IPR045943">
    <property type="entry name" value="DUF6363"/>
</dbReference>
<proteinExistence type="predicted"/>
<dbReference type="AlphaFoldDB" id="A0A330LS05"/>
<name>A0A330LS05_9GAMM</name>
<gene>
    <name evidence="2" type="ORF">MORIYA_2283</name>
</gene>
<keyword evidence="3" id="KW-1185">Reference proteome</keyword>
<dbReference type="KEGG" id="mya:MORIYA_2283"/>
<dbReference type="EMBL" id="LS483250">
    <property type="protein sequence ID" value="SQD78761.1"/>
    <property type="molecule type" value="Genomic_DNA"/>
</dbReference>
<reference evidence="3" key="1">
    <citation type="submission" date="2018-05" db="EMBL/GenBank/DDBJ databases">
        <authorList>
            <person name="Cea G.-C."/>
            <person name="William W."/>
        </authorList>
    </citation>
    <scope>NUCLEOTIDE SEQUENCE [LARGE SCALE GENOMIC DNA]</scope>
    <source>
        <strain evidence="3">DB21MT 5</strain>
    </source>
</reference>
<protein>
    <recommendedName>
        <fullName evidence="1">DUF6363 domain-containing protein</fullName>
    </recommendedName>
</protein>
<dbReference type="Proteomes" id="UP000250163">
    <property type="component" value="Chromosome MORIYA"/>
</dbReference>
<evidence type="ECO:0000259" key="1">
    <source>
        <dbReference type="Pfam" id="PF19890"/>
    </source>
</evidence>
<sequence>MRNPPAGIHIIEIAPDEELQTPTLTRQVNTLEGDYNAGIKAATLFLQRH</sequence>
<feature type="domain" description="DUF6363" evidence="1">
    <location>
        <begin position="2"/>
        <end position="48"/>
    </location>
</feature>
<evidence type="ECO:0000313" key="3">
    <source>
        <dbReference type="Proteomes" id="UP000250163"/>
    </source>
</evidence>
<dbReference type="Pfam" id="PF19890">
    <property type="entry name" value="DUF6363"/>
    <property type="match status" value="1"/>
</dbReference>